<gene>
    <name evidence="3" type="primary">tsaA</name>
    <name evidence="3" type="ORF">ENP47_09870</name>
</gene>
<dbReference type="PROSITE" id="PS51668">
    <property type="entry name" value="TSAA_2"/>
    <property type="match status" value="1"/>
</dbReference>
<dbReference type="InterPro" id="IPR036414">
    <property type="entry name" value="YaeB_N_sf"/>
</dbReference>
<dbReference type="Pfam" id="PF01980">
    <property type="entry name" value="TrmO_N"/>
    <property type="match status" value="1"/>
</dbReference>
<name>A0A7C1JVA1_THERO</name>
<evidence type="ECO:0000313" key="3">
    <source>
        <dbReference type="EMBL" id="HEF65889.1"/>
    </source>
</evidence>
<dbReference type="SUPFAM" id="SSF118196">
    <property type="entry name" value="YaeB-like"/>
    <property type="match status" value="1"/>
</dbReference>
<evidence type="ECO:0000256" key="1">
    <source>
        <dbReference type="ARBA" id="ARBA00022691"/>
    </source>
</evidence>
<dbReference type="GO" id="GO:0008168">
    <property type="term" value="F:methyltransferase activity"/>
    <property type="evidence" value="ECO:0007669"/>
    <property type="project" value="UniProtKB-KW"/>
</dbReference>
<dbReference type="SUPFAM" id="SSF143555">
    <property type="entry name" value="FwdE-like"/>
    <property type="match status" value="1"/>
</dbReference>
<dbReference type="PANTHER" id="PTHR12818">
    <property type="entry name" value="TRNA (ADENINE(37)-N6)-METHYLTRANSFERASE"/>
    <property type="match status" value="1"/>
</dbReference>
<dbReference type="NCBIfam" id="TIGR00104">
    <property type="entry name" value="tRNA_TsaA"/>
    <property type="match status" value="1"/>
</dbReference>
<comment type="caution">
    <text evidence="3">The sequence shown here is derived from an EMBL/GenBank/DDBJ whole genome shotgun (WGS) entry which is preliminary data.</text>
</comment>
<comment type="similarity">
    <text evidence="2">Belongs to the tRNA methyltransferase O family.</text>
</comment>
<dbReference type="EMBL" id="DSJL01000011">
    <property type="protein sequence ID" value="HEF65889.1"/>
    <property type="molecule type" value="Genomic_DNA"/>
</dbReference>
<keyword evidence="1" id="KW-0949">S-adenosyl-L-methionine</keyword>
<dbReference type="Pfam" id="PF02663">
    <property type="entry name" value="FmdE"/>
    <property type="match status" value="1"/>
</dbReference>
<dbReference type="Gene3D" id="3.30.1330.130">
    <property type="match status" value="1"/>
</dbReference>
<dbReference type="InterPro" id="IPR023370">
    <property type="entry name" value="TrmO-like_N"/>
</dbReference>
<keyword evidence="3" id="KW-0489">Methyltransferase</keyword>
<dbReference type="InterPro" id="IPR040372">
    <property type="entry name" value="YaeB-like"/>
</dbReference>
<sequence length="271" mass="30613">MSPETFEVVPIGVVHSPVADRRLMPPGGVQAEIEVYPEFADGLLRIEENSHIWVLGWFADADRERLQLVRPEYEPPRRRRGVFGLRSVARPNPIALTATRLLAVEGTRLRVAPLDFIDGTLVVDLKRYSPSWDCIFSARSSRDRYLIDLASAERLAEYELEAMNFHGELCPWVVTGARLIQHVSVLWQVRPKDAELAVTVSVRPELCHLADVLQALTGATFASGRLRVSGEEAIAFHWRERTLVVVPRALPSTEFTKLRTLPLEDLFELTQ</sequence>
<dbReference type="CDD" id="cd09281">
    <property type="entry name" value="UPF0066"/>
    <property type="match status" value="1"/>
</dbReference>
<dbReference type="GO" id="GO:0032259">
    <property type="term" value="P:methylation"/>
    <property type="evidence" value="ECO:0007669"/>
    <property type="project" value="UniProtKB-KW"/>
</dbReference>
<dbReference type="AlphaFoldDB" id="A0A7C1JVA1"/>
<organism evidence="3">
    <name type="scientific">Thermomicrobium roseum</name>
    <dbReference type="NCBI Taxonomy" id="500"/>
    <lineage>
        <taxon>Bacteria</taxon>
        <taxon>Pseudomonadati</taxon>
        <taxon>Thermomicrobiota</taxon>
        <taxon>Thermomicrobia</taxon>
        <taxon>Thermomicrobiales</taxon>
        <taxon>Thermomicrobiaceae</taxon>
        <taxon>Thermomicrobium</taxon>
    </lineage>
</organism>
<accession>A0A7C1JVA1</accession>
<proteinExistence type="inferred from homology"/>
<protein>
    <submittedName>
        <fullName evidence="3">tRNA (N6-threonylcarbamoyladenosine(37)-N6)-methyltransferase TrmO</fullName>
    </submittedName>
</protein>
<dbReference type="InterPro" id="IPR003814">
    <property type="entry name" value="FmdEsu_dom"/>
</dbReference>
<dbReference type="PANTHER" id="PTHR12818:SF0">
    <property type="entry name" value="TRNA (ADENINE(37)-N6)-METHYLTRANSFERASE"/>
    <property type="match status" value="1"/>
</dbReference>
<evidence type="ECO:0000256" key="2">
    <source>
        <dbReference type="ARBA" id="ARBA00033753"/>
    </source>
</evidence>
<dbReference type="InterPro" id="IPR036413">
    <property type="entry name" value="YaeB-like_sf"/>
</dbReference>
<dbReference type="Gene3D" id="2.40.30.70">
    <property type="entry name" value="YaeB-like"/>
    <property type="match status" value="1"/>
</dbReference>
<keyword evidence="3" id="KW-0808">Transferase</keyword>
<reference evidence="3" key="1">
    <citation type="journal article" date="2020" name="mSystems">
        <title>Genome- and Community-Level Interaction Insights into Carbon Utilization and Element Cycling Functions of Hydrothermarchaeota in Hydrothermal Sediment.</title>
        <authorList>
            <person name="Zhou Z."/>
            <person name="Liu Y."/>
            <person name="Xu W."/>
            <person name="Pan J."/>
            <person name="Luo Z.H."/>
            <person name="Li M."/>
        </authorList>
    </citation>
    <scope>NUCLEOTIDE SEQUENCE [LARGE SCALE GENOMIC DNA]</scope>
    <source>
        <strain evidence="3">SpSt-222</strain>
    </source>
</reference>